<dbReference type="PANTHER" id="PTHR36842">
    <property type="entry name" value="PROTEIN TOLB HOMOLOG"/>
    <property type="match status" value="1"/>
</dbReference>
<evidence type="ECO:0000256" key="4">
    <source>
        <dbReference type="ARBA" id="ARBA00022764"/>
    </source>
</evidence>
<evidence type="ECO:0000256" key="3">
    <source>
        <dbReference type="ARBA" id="ARBA00022729"/>
    </source>
</evidence>
<comment type="subunit">
    <text evidence="5">The Tol-Pal system is composed of five core proteins: the inner membrane proteins TolA, TolQ and TolR, the periplasmic protein TolB and the outer membrane protein Pal. They form a network linking the inner and outer membranes and the peptidoglycan layer.</text>
</comment>
<dbReference type="EMBL" id="LJYW01000001">
    <property type="protein sequence ID" value="KPL52162.1"/>
    <property type="molecule type" value="Genomic_DNA"/>
</dbReference>
<name>A0A0P6VLR1_9HYPH</name>
<protein>
    <recommendedName>
        <fullName evidence="5">Tol-Pal system protein TolB</fullName>
    </recommendedName>
</protein>
<dbReference type="STRING" id="665126.ABB55_07915"/>
<dbReference type="InterPro" id="IPR011659">
    <property type="entry name" value="WD40"/>
</dbReference>
<comment type="function">
    <text evidence="5">Part of the Tol-Pal system, which plays a role in outer membrane invagination during cell division and is important for maintaining outer membrane integrity.</text>
</comment>
<dbReference type="Pfam" id="PF07676">
    <property type="entry name" value="PD40"/>
    <property type="match status" value="4"/>
</dbReference>
<accession>A0A0P6VLR1</accession>
<comment type="similarity">
    <text evidence="2 5">Belongs to the TolB family.</text>
</comment>
<dbReference type="GO" id="GO:0017038">
    <property type="term" value="P:protein import"/>
    <property type="evidence" value="ECO:0007669"/>
    <property type="project" value="InterPro"/>
</dbReference>
<dbReference type="GO" id="GO:0042597">
    <property type="term" value="C:periplasmic space"/>
    <property type="evidence" value="ECO:0007669"/>
    <property type="project" value="UniProtKB-SubCell"/>
</dbReference>
<evidence type="ECO:0000313" key="7">
    <source>
        <dbReference type="EMBL" id="KPL52162.1"/>
    </source>
</evidence>
<dbReference type="Pfam" id="PF04052">
    <property type="entry name" value="TolB_N"/>
    <property type="match status" value="1"/>
</dbReference>
<organism evidence="7 8">
    <name type="scientific">Prosthecodimorpha hirschii</name>
    <dbReference type="NCBI Taxonomy" id="665126"/>
    <lineage>
        <taxon>Bacteria</taxon>
        <taxon>Pseudomonadati</taxon>
        <taxon>Pseudomonadota</taxon>
        <taxon>Alphaproteobacteria</taxon>
        <taxon>Hyphomicrobiales</taxon>
        <taxon>Ancalomicrobiaceae</taxon>
        <taxon>Prosthecodimorpha</taxon>
    </lineage>
</organism>
<keyword evidence="4 5" id="KW-0574">Periplasm</keyword>
<keyword evidence="5" id="KW-0132">Cell division</keyword>
<keyword evidence="5" id="KW-0131">Cell cycle</keyword>
<evidence type="ECO:0000313" key="8">
    <source>
        <dbReference type="Proteomes" id="UP000048984"/>
    </source>
</evidence>
<reference evidence="7 8" key="2">
    <citation type="submission" date="2015-10" db="EMBL/GenBank/DDBJ databases">
        <title>Draft Genome Sequence of Prosthecomicrobium hirschii ATCC 27832.</title>
        <authorList>
            <person name="Daniel J."/>
            <person name="Givan S.A."/>
            <person name="Brun Y.V."/>
            <person name="Brown P.J."/>
        </authorList>
    </citation>
    <scope>NUCLEOTIDE SEQUENCE [LARGE SCALE GENOMIC DNA]</scope>
    <source>
        <strain evidence="7 8">16</strain>
    </source>
</reference>
<sequence>MTTLFRRLAGFSGRDRAIRGMVAALAALTTVVLATAAAVAPAAAQLKITITPGQPFTPMPIAVPGFSGDPQLGAEVSRIVAQDLKTSGYFAPVDPAAYLDKVVGAGEMPNWNNWRPLNVQALVAGTVSDQGGQIVAQVRVWDVATGQQLVGQQFATSRDNIRRLAHIVADAAYSQLTGFKGMFDSRVAFVDETGPKNARVKRLAIMDWDGQGVRYLTRGQELVLTPRFSPTSQQVAYMSYGQGDPKVFILNVNNGARQLVGDFPSMTFSPRFSPDGGRLLFSLQKEGDANIYVMDLASRQVRPMTQGAAIDTSPSYSPDGSQIVFESDRGGSQQLYVMGADGANPRRISFGSGRYSTPVWSPDPDNNYIAFTKQDGGSFKIGVMRPDGSGERILTEGYHNEGPTWSPNGRYVMFFRESGGPSGGPGLWLADVTGNVLTQIRTPAFASDPAWSSLLK</sequence>
<comment type="caution">
    <text evidence="7">The sequence shown here is derived from an EMBL/GenBank/DDBJ whole genome shotgun (WGS) entry which is preliminary data.</text>
</comment>
<feature type="domain" description="TolB N-terminal" evidence="6">
    <location>
        <begin position="47"/>
        <end position="149"/>
    </location>
</feature>
<dbReference type="InterPro" id="IPR007195">
    <property type="entry name" value="TolB_N"/>
</dbReference>
<dbReference type="GO" id="GO:0051301">
    <property type="term" value="P:cell division"/>
    <property type="evidence" value="ECO:0007669"/>
    <property type="project" value="UniProtKB-UniRule"/>
</dbReference>
<dbReference type="RefSeq" id="WP_054358325.1">
    <property type="nucleotide sequence ID" value="NZ_LJYW01000001.1"/>
</dbReference>
<dbReference type="AlphaFoldDB" id="A0A0P6VLR1"/>
<evidence type="ECO:0000259" key="6">
    <source>
        <dbReference type="Pfam" id="PF04052"/>
    </source>
</evidence>
<dbReference type="InterPro" id="IPR014167">
    <property type="entry name" value="Tol-Pal_TolB"/>
</dbReference>
<comment type="subcellular location">
    <subcellularLocation>
        <location evidence="1 5">Periplasm</location>
    </subcellularLocation>
</comment>
<dbReference type="InterPro" id="IPR011042">
    <property type="entry name" value="6-blade_b-propeller_TolB-like"/>
</dbReference>
<dbReference type="Gene3D" id="2.120.10.30">
    <property type="entry name" value="TolB, C-terminal domain"/>
    <property type="match status" value="1"/>
</dbReference>
<proteinExistence type="inferred from homology"/>
<gene>
    <name evidence="5 7" type="primary">tolB</name>
    <name evidence="7" type="ORF">ABB55_07915</name>
</gene>
<evidence type="ECO:0000256" key="5">
    <source>
        <dbReference type="HAMAP-Rule" id="MF_00671"/>
    </source>
</evidence>
<dbReference type="PANTHER" id="PTHR36842:SF1">
    <property type="entry name" value="PROTEIN TOLB"/>
    <property type="match status" value="1"/>
</dbReference>
<evidence type="ECO:0000256" key="1">
    <source>
        <dbReference type="ARBA" id="ARBA00004418"/>
    </source>
</evidence>
<dbReference type="SUPFAM" id="SSF69304">
    <property type="entry name" value="Tricorn protease N-terminal domain"/>
    <property type="match status" value="1"/>
</dbReference>
<dbReference type="NCBIfam" id="TIGR02800">
    <property type="entry name" value="propeller_TolB"/>
    <property type="match status" value="1"/>
</dbReference>
<dbReference type="HAMAP" id="MF_00671">
    <property type="entry name" value="TolB"/>
    <property type="match status" value="1"/>
</dbReference>
<keyword evidence="3 5" id="KW-0732">Signal</keyword>
<reference evidence="7 8" key="1">
    <citation type="submission" date="2015-09" db="EMBL/GenBank/DDBJ databases">
        <authorList>
            <person name="Jackson K.R."/>
            <person name="Lunt B.L."/>
            <person name="Fisher J.N.B."/>
            <person name="Gardner A.V."/>
            <person name="Bailey M.E."/>
            <person name="Deus L.M."/>
            <person name="Earl A.S."/>
            <person name="Gibby P.D."/>
            <person name="Hartmann K.A."/>
            <person name="Liu J.E."/>
            <person name="Manci A.M."/>
            <person name="Nielsen D.A."/>
            <person name="Solomon M.B."/>
            <person name="Breakwell D.P."/>
            <person name="Burnett S.H."/>
            <person name="Grose J.H."/>
        </authorList>
    </citation>
    <scope>NUCLEOTIDE SEQUENCE [LARGE SCALE GENOMIC DNA]</scope>
    <source>
        <strain evidence="7 8">16</strain>
    </source>
</reference>
<dbReference type="SUPFAM" id="SSF52964">
    <property type="entry name" value="TolB, N-terminal domain"/>
    <property type="match status" value="1"/>
</dbReference>
<evidence type="ECO:0000256" key="2">
    <source>
        <dbReference type="ARBA" id="ARBA00009820"/>
    </source>
</evidence>
<dbReference type="Proteomes" id="UP000048984">
    <property type="component" value="Unassembled WGS sequence"/>
</dbReference>
<dbReference type="Gene3D" id="3.40.50.10070">
    <property type="entry name" value="TolB, N-terminal domain"/>
    <property type="match status" value="1"/>
</dbReference>
<keyword evidence="8" id="KW-1185">Reference proteome</keyword>